<evidence type="ECO:0000313" key="3">
    <source>
        <dbReference type="Proteomes" id="UP000594260"/>
    </source>
</evidence>
<sequence>MCLTLPGTRLELSGIRTKIGPPQKLQYALLSMADVLLGWDRPDSVLNETFRFEIIFCPRNYSKRLENNQTSLIIRKCIPNILYVVSIKALVELNGSDEHYGPSTNATLTTLTQEPGQVRNLTFNAGPTHAYLSGRSFWLYLSALRTMYLLLFITQKETCTIHRIPQVYKLYIHLEATYNDETLERARSCISVVTDSGVPGSVRHLKRYRNPQETPSLQKDFAPFLMKQTDLSIITLYDLIVKASRDSKN</sequence>
<dbReference type="EnsemblMetazoa" id="XM_022791329">
    <property type="protein sequence ID" value="XP_022647064"/>
    <property type="gene ID" value="LOC111244335"/>
</dbReference>
<dbReference type="RefSeq" id="XP_022647064.1">
    <property type="nucleotide sequence ID" value="XM_022791329.1"/>
</dbReference>
<dbReference type="InterPro" id="IPR036116">
    <property type="entry name" value="FN3_sf"/>
</dbReference>
<dbReference type="Proteomes" id="UP000594260">
    <property type="component" value="Unplaced"/>
</dbReference>
<dbReference type="RefSeq" id="XP_022647065.1">
    <property type="nucleotide sequence ID" value="XM_022791330.1"/>
</dbReference>
<organism evidence="2 3">
    <name type="scientific">Varroa destructor</name>
    <name type="common">Honeybee mite</name>
    <dbReference type="NCBI Taxonomy" id="109461"/>
    <lineage>
        <taxon>Eukaryota</taxon>
        <taxon>Metazoa</taxon>
        <taxon>Ecdysozoa</taxon>
        <taxon>Arthropoda</taxon>
        <taxon>Chelicerata</taxon>
        <taxon>Arachnida</taxon>
        <taxon>Acari</taxon>
        <taxon>Parasitiformes</taxon>
        <taxon>Mesostigmata</taxon>
        <taxon>Gamasina</taxon>
        <taxon>Dermanyssoidea</taxon>
        <taxon>Varroidae</taxon>
        <taxon>Varroa</taxon>
    </lineage>
</organism>
<protein>
    <recommendedName>
        <fullName evidence="1">Fibronectin type-III domain-containing protein</fullName>
    </recommendedName>
</protein>
<dbReference type="PROSITE" id="PS50853">
    <property type="entry name" value="FN3"/>
    <property type="match status" value="1"/>
</dbReference>
<reference evidence="2" key="1">
    <citation type="submission" date="2021-01" db="UniProtKB">
        <authorList>
            <consortium name="EnsemblMetazoa"/>
        </authorList>
    </citation>
    <scope>IDENTIFICATION</scope>
</reference>
<dbReference type="RefSeq" id="XP_022647063.1">
    <property type="nucleotide sequence ID" value="XM_022791328.1"/>
</dbReference>
<proteinExistence type="predicted"/>
<name>A0A7M7J5D1_VARDE</name>
<dbReference type="SUPFAM" id="SSF49265">
    <property type="entry name" value="Fibronectin type III"/>
    <property type="match status" value="1"/>
</dbReference>
<accession>A0A7M7J5D1</accession>
<keyword evidence="3" id="KW-1185">Reference proteome</keyword>
<evidence type="ECO:0000259" key="1">
    <source>
        <dbReference type="PROSITE" id="PS50853"/>
    </source>
</evidence>
<dbReference type="InterPro" id="IPR003961">
    <property type="entry name" value="FN3_dom"/>
</dbReference>
<dbReference type="EnsemblMetazoa" id="XM_022791327">
    <property type="protein sequence ID" value="XP_022647062"/>
    <property type="gene ID" value="LOC111244335"/>
</dbReference>
<dbReference type="GeneID" id="111244335"/>
<dbReference type="InParanoid" id="A0A7M7J5D1"/>
<dbReference type="EnsemblMetazoa" id="XM_022791330">
    <property type="protein sequence ID" value="XP_022647065"/>
    <property type="gene ID" value="LOC111244335"/>
</dbReference>
<evidence type="ECO:0000313" key="2">
    <source>
        <dbReference type="EnsemblMetazoa" id="XP_022647063"/>
    </source>
</evidence>
<dbReference type="EnsemblMetazoa" id="XM_022791328">
    <property type="protein sequence ID" value="XP_022647063"/>
    <property type="gene ID" value="LOC111244335"/>
</dbReference>
<dbReference type="AlphaFoldDB" id="A0A7M7J5D1"/>
<dbReference type="RefSeq" id="XP_022647062.1">
    <property type="nucleotide sequence ID" value="XM_022791327.1"/>
</dbReference>
<feature type="domain" description="Fibronectin type-III" evidence="1">
    <location>
        <begin position="21"/>
        <end position="115"/>
    </location>
</feature>
<dbReference type="CDD" id="cd00063">
    <property type="entry name" value="FN3"/>
    <property type="match status" value="1"/>
</dbReference>
<dbReference type="KEGG" id="vde:111244335"/>